<proteinExistence type="predicted"/>
<evidence type="ECO:0000313" key="2">
    <source>
        <dbReference type="Proteomes" id="UP001595690"/>
    </source>
</evidence>
<accession>A0ABV8BUJ3</accession>
<reference evidence="2" key="1">
    <citation type="journal article" date="2019" name="Int. J. Syst. Evol. Microbiol.">
        <title>The Global Catalogue of Microorganisms (GCM) 10K type strain sequencing project: providing services to taxonomists for standard genome sequencing and annotation.</title>
        <authorList>
            <consortium name="The Broad Institute Genomics Platform"/>
            <consortium name="The Broad Institute Genome Sequencing Center for Infectious Disease"/>
            <person name="Wu L."/>
            <person name="Ma J."/>
        </authorList>
    </citation>
    <scope>NUCLEOTIDE SEQUENCE [LARGE SCALE GENOMIC DNA]</scope>
    <source>
        <strain evidence="2">CGMCC 4.7405</strain>
    </source>
</reference>
<organism evidence="1 2">
    <name type="scientific">Lentzea rhizosphaerae</name>
    <dbReference type="NCBI Taxonomy" id="2041025"/>
    <lineage>
        <taxon>Bacteria</taxon>
        <taxon>Bacillati</taxon>
        <taxon>Actinomycetota</taxon>
        <taxon>Actinomycetes</taxon>
        <taxon>Pseudonocardiales</taxon>
        <taxon>Pseudonocardiaceae</taxon>
        <taxon>Lentzea</taxon>
    </lineage>
</organism>
<evidence type="ECO:0000313" key="1">
    <source>
        <dbReference type="EMBL" id="MFC3893897.1"/>
    </source>
</evidence>
<comment type="caution">
    <text evidence="1">The sequence shown here is derived from an EMBL/GenBank/DDBJ whole genome shotgun (WGS) entry which is preliminary data.</text>
</comment>
<gene>
    <name evidence="1" type="ORF">ACFOWZ_20670</name>
</gene>
<dbReference type="EMBL" id="JBHRZI010000015">
    <property type="protein sequence ID" value="MFC3893897.1"/>
    <property type="molecule type" value="Genomic_DNA"/>
</dbReference>
<protein>
    <submittedName>
        <fullName evidence="1">Uncharacterized protein</fullName>
    </submittedName>
</protein>
<name>A0ABV8BUJ3_9PSEU</name>
<dbReference type="Proteomes" id="UP001595690">
    <property type="component" value="Unassembled WGS sequence"/>
</dbReference>
<sequence length="262" mass="27942">MTSNREEIGPGLVEGARGFAGTLFAALYGDLVPHAWLAPDSDRDLYRVFHERSAALGWLHEASPAGLWQMNDAGRQHPLAEASLAGWFQVEAAPVPGDRPLPLQPFLSCAGDALARVGAVALDAVQVLLPVQCLDTTSRPEASRSPSLLTAAWFDDVDPALRTPVRVTLDGGQSPAVLAVADRLAVIDQAVFAYEAHTTDHTGIVPPFDDSFWNGPPQHAITFHGTLAEWSLDAIGWFAGLLADLSARHGVATPLLFTASRT</sequence>
<dbReference type="RefSeq" id="WP_382374791.1">
    <property type="nucleotide sequence ID" value="NZ_JBHRZI010000015.1"/>
</dbReference>
<keyword evidence="2" id="KW-1185">Reference proteome</keyword>